<evidence type="ECO:0000313" key="10">
    <source>
        <dbReference type="WBParaSite" id="SBAD_0001208201-mRNA-1"/>
    </source>
</evidence>
<dbReference type="OrthoDB" id="4540492at2759"/>
<evidence type="ECO:0000256" key="3">
    <source>
        <dbReference type="ARBA" id="ARBA00022692"/>
    </source>
</evidence>
<evidence type="ECO:0000259" key="7">
    <source>
        <dbReference type="PROSITE" id="PS50850"/>
    </source>
</evidence>
<proteinExistence type="predicted"/>
<keyword evidence="5 6" id="KW-0472">Membrane</keyword>
<dbReference type="Pfam" id="PF00083">
    <property type="entry name" value="Sugar_tr"/>
    <property type="match status" value="1"/>
</dbReference>
<dbReference type="InterPro" id="IPR005829">
    <property type="entry name" value="Sugar_transporter_CS"/>
</dbReference>
<dbReference type="Gene3D" id="1.20.1250.20">
    <property type="entry name" value="MFS general substrate transporter like domains"/>
    <property type="match status" value="1"/>
</dbReference>
<dbReference type="PROSITE" id="PS50850">
    <property type="entry name" value="MFS"/>
    <property type="match status" value="1"/>
</dbReference>
<evidence type="ECO:0000256" key="1">
    <source>
        <dbReference type="ARBA" id="ARBA00004141"/>
    </source>
</evidence>
<keyword evidence="9" id="KW-1185">Reference proteome</keyword>
<feature type="transmembrane region" description="Helical" evidence="6">
    <location>
        <begin position="80"/>
        <end position="98"/>
    </location>
</feature>
<dbReference type="GO" id="GO:0015149">
    <property type="term" value="F:hexose transmembrane transporter activity"/>
    <property type="evidence" value="ECO:0007669"/>
    <property type="project" value="TreeGrafter"/>
</dbReference>
<dbReference type="SUPFAM" id="SSF103473">
    <property type="entry name" value="MFS general substrate transporter"/>
    <property type="match status" value="1"/>
</dbReference>
<organism evidence="10">
    <name type="scientific">Soboliphyme baturini</name>
    <dbReference type="NCBI Taxonomy" id="241478"/>
    <lineage>
        <taxon>Eukaryota</taxon>
        <taxon>Metazoa</taxon>
        <taxon>Ecdysozoa</taxon>
        <taxon>Nematoda</taxon>
        <taxon>Enoplea</taxon>
        <taxon>Dorylaimia</taxon>
        <taxon>Dioctophymatida</taxon>
        <taxon>Dioctophymatoidea</taxon>
        <taxon>Soboliphymatidae</taxon>
        <taxon>Soboliphyme</taxon>
    </lineage>
</organism>
<accession>A0A183J744</accession>
<dbReference type="PANTHER" id="PTHR23503:SF8">
    <property type="entry name" value="FACILITATED GLUCOSE TRANSPORTER PROTEIN 1"/>
    <property type="match status" value="1"/>
</dbReference>
<protein>
    <submittedName>
        <fullName evidence="10">MFS domain-containing protein</fullName>
    </submittedName>
</protein>
<dbReference type="PROSITE" id="PS00217">
    <property type="entry name" value="SUGAR_TRANSPORT_2"/>
    <property type="match status" value="1"/>
</dbReference>
<name>A0A183J744_9BILA</name>
<reference evidence="10" key="1">
    <citation type="submission" date="2016-06" db="UniProtKB">
        <authorList>
            <consortium name="WormBaseParasite"/>
        </authorList>
    </citation>
    <scope>IDENTIFICATION</scope>
</reference>
<sequence length="114" mass="12273">MIGGTFSGFVADRFGRKGGMLLNNIIALFAACLMGFCKVANSYWLLIFGRLVIGINCGLNSALCPMYLTEISSINMRGMLGSVNQLVLTIAILVAQVLGMTEVMGNDYAWPTLL</sequence>
<gene>
    <name evidence="8" type="ORF">SBAD_LOCUS11692</name>
</gene>
<dbReference type="InterPro" id="IPR036259">
    <property type="entry name" value="MFS_trans_sf"/>
</dbReference>
<dbReference type="PANTHER" id="PTHR23503">
    <property type="entry name" value="SOLUTE CARRIER FAMILY 2"/>
    <property type="match status" value="1"/>
</dbReference>
<feature type="transmembrane region" description="Helical" evidence="6">
    <location>
        <begin position="21"/>
        <end position="41"/>
    </location>
</feature>
<feature type="domain" description="Major facilitator superfamily (MFS) profile" evidence="7">
    <location>
        <begin position="1"/>
        <end position="114"/>
    </location>
</feature>
<evidence type="ECO:0000313" key="9">
    <source>
        <dbReference type="Proteomes" id="UP000270296"/>
    </source>
</evidence>
<dbReference type="GO" id="GO:0016020">
    <property type="term" value="C:membrane"/>
    <property type="evidence" value="ECO:0007669"/>
    <property type="project" value="UniProtKB-SubCell"/>
</dbReference>
<reference evidence="8 9" key="2">
    <citation type="submission" date="2018-11" db="EMBL/GenBank/DDBJ databases">
        <authorList>
            <consortium name="Pathogen Informatics"/>
        </authorList>
    </citation>
    <scope>NUCLEOTIDE SEQUENCE [LARGE SCALE GENOMIC DNA]</scope>
</reference>
<dbReference type="WBParaSite" id="SBAD_0001208201-mRNA-1">
    <property type="protein sequence ID" value="SBAD_0001208201-mRNA-1"/>
    <property type="gene ID" value="SBAD_0001208201"/>
</dbReference>
<keyword evidence="4 6" id="KW-1133">Transmembrane helix</keyword>
<dbReference type="AlphaFoldDB" id="A0A183J744"/>
<evidence type="ECO:0000256" key="6">
    <source>
        <dbReference type="SAM" id="Phobius"/>
    </source>
</evidence>
<keyword evidence="2" id="KW-0813">Transport</keyword>
<evidence type="ECO:0000256" key="5">
    <source>
        <dbReference type="ARBA" id="ARBA00023136"/>
    </source>
</evidence>
<keyword evidence="3 6" id="KW-0812">Transmembrane</keyword>
<dbReference type="InterPro" id="IPR020846">
    <property type="entry name" value="MFS_dom"/>
</dbReference>
<feature type="transmembrane region" description="Helical" evidence="6">
    <location>
        <begin position="47"/>
        <end position="68"/>
    </location>
</feature>
<evidence type="ECO:0000256" key="2">
    <source>
        <dbReference type="ARBA" id="ARBA00022448"/>
    </source>
</evidence>
<dbReference type="InterPro" id="IPR045263">
    <property type="entry name" value="GLUT"/>
</dbReference>
<dbReference type="InterPro" id="IPR005828">
    <property type="entry name" value="MFS_sugar_transport-like"/>
</dbReference>
<comment type="subcellular location">
    <subcellularLocation>
        <location evidence="1">Membrane</location>
        <topology evidence="1">Multi-pass membrane protein</topology>
    </subcellularLocation>
</comment>
<evidence type="ECO:0000256" key="4">
    <source>
        <dbReference type="ARBA" id="ARBA00022989"/>
    </source>
</evidence>
<dbReference type="EMBL" id="UZAM01016191">
    <property type="protein sequence ID" value="VDP42182.1"/>
    <property type="molecule type" value="Genomic_DNA"/>
</dbReference>
<dbReference type="Proteomes" id="UP000270296">
    <property type="component" value="Unassembled WGS sequence"/>
</dbReference>
<evidence type="ECO:0000313" key="8">
    <source>
        <dbReference type="EMBL" id="VDP42182.1"/>
    </source>
</evidence>